<accession>A0AAJ5YSW4</accession>
<keyword evidence="5" id="KW-1185">Reference proteome</keyword>
<keyword evidence="3" id="KW-0732">Signal</keyword>
<gene>
    <name evidence="4" type="ORF">MYAM1_001925</name>
</gene>
<dbReference type="InterPro" id="IPR029058">
    <property type="entry name" value="AB_hydrolase_fold"/>
</dbReference>
<dbReference type="AlphaFoldDB" id="A0AAJ5YSW4"/>
<reference evidence="4 5" key="1">
    <citation type="submission" date="2023-03" db="EMBL/GenBank/DDBJ databases">
        <title>Mating type loci evolution in Malassezia.</title>
        <authorList>
            <person name="Coelho M.A."/>
        </authorList>
    </citation>
    <scope>NUCLEOTIDE SEQUENCE [LARGE SCALE GENOMIC DNA]</scope>
    <source>
        <strain evidence="4 5">CBS 9725</strain>
    </source>
</reference>
<organism evidence="4 5">
    <name type="scientific">Malassezia yamatoensis</name>
    <dbReference type="NCBI Taxonomy" id="253288"/>
    <lineage>
        <taxon>Eukaryota</taxon>
        <taxon>Fungi</taxon>
        <taxon>Dikarya</taxon>
        <taxon>Basidiomycota</taxon>
        <taxon>Ustilaginomycotina</taxon>
        <taxon>Malasseziomycetes</taxon>
        <taxon>Malasseziales</taxon>
        <taxon>Malasseziaceae</taxon>
        <taxon>Malassezia</taxon>
    </lineage>
</organism>
<evidence type="ECO:0000256" key="3">
    <source>
        <dbReference type="SAM" id="SignalP"/>
    </source>
</evidence>
<dbReference type="EMBL" id="CP119944">
    <property type="protein sequence ID" value="WFC99181.1"/>
    <property type="molecule type" value="Genomic_DNA"/>
</dbReference>
<evidence type="ECO:0000256" key="1">
    <source>
        <dbReference type="ARBA" id="ARBA00047591"/>
    </source>
</evidence>
<feature type="chain" id="PRO_5042542690" evidence="3">
    <location>
        <begin position="31"/>
        <end position="358"/>
    </location>
</feature>
<dbReference type="Proteomes" id="UP001219567">
    <property type="component" value="Chromosome 2"/>
</dbReference>
<evidence type="ECO:0000313" key="4">
    <source>
        <dbReference type="EMBL" id="WFC99181.1"/>
    </source>
</evidence>
<name>A0AAJ5YSW4_9BASI</name>
<comment type="catalytic activity">
    <reaction evidence="2">
        <text>a monoacylglycerol + H2O = glycerol + a fatty acid + H(+)</text>
        <dbReference type="Rhea" id="RHEA:15245"/>
        <dbReference type="ChEBI" id="CHEBI:15377"/>
        <dbReference type="ChEBI" id="CHEBI:15378"/>
        <dbReference type="ChEBI" id="CHEBI:17408"/>
        <dbReference type="ChEBI" id="CHEBI:17754"/>
        <dbReference type="ChEBI" id="CHEBI:28868"/>
    </reaction>
</comment>
<dbReference type="Gene3D" id="3.40.50.1820">
    <property type="entry name" value="alpha/beta hydrolase"/>
    <property type="match status" value="1"/>
</dbReference>
<feature type="signal peptide" evidence="3">
    <location>
        <begin position="1"/>
        <end position="30"/>
    </location>
</feature>
<protein>
    <submittedName>
        <fullName evidence="4">Uncharacterized protein</fullName>
    </submittedName>
</protein>
<proteinExistence type="predicted"/>
<evidence type="ECO:0000313" key="5">
    <source>
        <dbReference type="Proteomes" id="UP001219567"/>
    </source>
</evidence>
<comment type="catalytic activity">
    <reaction evidence="1">
        <text>a diacylglycerol + H2O = a monoacylglycerol + a fatty acid + H(+)</text>
        <dbReference type="Rhea" id="RHEA:32731"/>
        <dbReference type="ChEBI" id="CHEBI:15377"/>
        <dbReference type="ChEBI" id="CHEBI:15378"/>
        <dbReference type="ChEBI" id="CHEBI:17408"/>
        <dbReference type="ChEBI" id="CHEBI:18035"/>
        <dbReference type="ChEBI" id="CHEBI:28868"/>
    </reaction>
</comment>
<sequence length="358" mass="38283">MTMNSLFRVGTGWYIAILSVLLCVITGTDAAGGSGRGGAAKAGVPRVGAQKFSASEAHASGTAAGGLSLADPPEVSRRVLNIGGFIVNVYGLEYLAPIVDDTTPNITLLIHMHGRTRSAMMEEPLVKTYFAEVRSHITADPAGSKNDFLIASFDGPNHGNRTTLPMAQNGFSKGNLQFLMDQYAMIGTQGILTSVGDAYDASFLADFLPFYLFPMGERTITDFVVSGKSMGGHATYHVGTPLIGTPDYVKLVESRTSESNITMASPFVPLSFMEYVNKTNPANMAYTSVDASINPFYGKKLFAGSGGTDPLVLFNYSSEFLSNVVLGPDTNETRESLQIYLQPNTTHQVTNESTSPTH</sequence>
<evidence type="ECO:0000256" key="2">
    <source>
        <dbReference type="ARBA" id="ARBA00048461"/>
    </source>
</evidence>